<proteinExistence type="predicted"/>
<gene>
    <name evidence="2" type="ORF">BDV96DRAFT_379430</name>
</gene>
<organism evidence="2 3">
    <name type="scientific">Lophiotrema nucula</name>
    <dbReference type="NCBI Taxonomy" id="690887"/>
    <lineage>
        <taxon>Eukaryota</taxon>
        <taxon>Fungi</taxon>
        <taxon>Dikarya</taxon>
        <taxon>Ascomycota</taxon>
        <taxon>Pezizomycotina</taxon>
        <taxon>Dothideomycetes</taxon>
        <taxon>Pleosporomycetidae</taxon>
        <taxon>Pleosporales</taxon>
        <taxon>Lophiotremataceae</taxon>
        <taxon>Lophiotrema</taxon>
    </lineage>
</organism>
<reference evidence="2" key="1">
    <citation type="journal article" date="2020" name="Stud. Mycol.">
        <title>101 Dothideomycetes genomes: a test case for predicting lifestyles and emergence of pathogens.</title>
        <authorList>
            <person name="Haridas S."/>
            <person name="Albert R."/>
            <person name="Binder M."/>
            <person name="Bloem J."/>
            <person name="Labutti K."/>
            <person name="Salamov A."/>
            <person name="Andreopoulos B."/>
            <person name="Baker S."/>
            <person name="Barry K."/>
            <person name="Bills G."/>
            <person name="Bluhm B."/>
            <person name="Cannon C."/>
            <person name="Castanera R."/>
            <person name="Culley D."/>
            <person name="Daum C."/>
            <person name="Ezra D."/>
            <person name="Gonzalez J."/>
            <person name="Henrissat B."/>
            <person name="Kuo A."/>
            <person name="Liang C."/>
            <person name="Lipzen A."/>
            <person name="Lutzoni F."/>
            <person name="Magnuson J."/>
            <person name="Mondo S."/>
            <person name="Nolan M."/>
            <person name="Ohm R."/>
            <person name="Pangilinan J."/>
            <person name="Park H.-J."/>
            <person name="Ramirez L."/>
            <person name="Alfaro M."/>
            <person name="Sun H."/>
            <person name="Tritt A."/>
            <person name="Yoshinaga Y."/>
            <person name="Zwiers L.-H."/>
            <person name="Turgeon B."/>
            <person name="Goodwin S."/>
            <person name="Spatafora J."/>
            <person name="Crous P."/>
            <person name="Grigoriev I."/>
        </authorList>
    </citation>
    <scope>NUCLEOTIDE SEQUENCE</scope>
    <source>
        <strain evidence="2">CBS 627.86</strain>
    </source>
</reference>
<feature type="domain" description="Heterokaryon incompatibility" evidence="1">
    <location>
        <begin position="77"/>
        <end position="227"/>
    </location>
</feature>
<name>A0A6A5ZHB7_9PLEO</name>
<keyword evidence="3" id="KW-1185">Reference proteome</keyword>
<dbReference type="EMBL" id="ML977317">
    <property type="protein sequence ID" value="KAF2118177.1"/>
    <property type="molecule type" value="Genomic_DNA"/>
</dbReference>
<dbReference type="PANTHER" id="PTHR33112">
    <property type="entry name" value="DOMAIN PROTEIN, PUTATIVE-RELATED"/>
    <property type="match status" value="1"/>
</dbReference>
<protein>
    <submittedName>
        <fullName evidence="2">Heterokaryon incompatibility protein-domain-containing protein</fullName>
    </submittedName>
</protein>
<accession>A0A6A5ZHB7</accession>
<dbReference type="InterPro" id="IPR010730">
    <property type="entry name" value="HET"/>
</dbReference>
<dbReference type="AlphaFoldDB" id="A0A6A5ZHB7"/>
<dbReference type="Proteomes" id="UP000799770">
    <property type="component" value="Unassembled WGS sequence"/>
</dbReference>
<evidence type="ECO:0000313" key="2">
    <source>
        <dbReference type="EMBL" id="KAF2118177.1"/>
    </source>
</evidence>
<dbReference type="PANTHER" id="PTHR33112:SF16">
    <property type="entry name" value="HETEROKARYON INCOMPATIBILITY DOMAIN-CONTAINING PROTEIN"/>
    <property type="match status" value="1"/>
</dbReference>
<dbReference type="Pfam" id="PF06985">
    <property type="entry name" value="HET"/>
    <property type="match status" value="1"/>
</dbReference>
<dbReference type="OrthoDB" id="270167at2759"/>
<sequence>MERDDERTFGEIYRTKDELVKAVEEIIDLAIVEVSDNEPLQLRFLTPLQLTDNWDSNGACHDFKLTSPNDHAPGMEYITVSYCWKHEQSTSGLSPVPKYRIWDPTSSKEESRPIRCPELVFHRAWQFAQRRNCPYLWIDQECIDQEDAADVEKHLQIMDRVYSASRYTVAPLSIGPSSFKQLVCLVKLHGTLTSPQYPWSDHVTGAVDALGIISSDRWFWRTWAFQEKHCSRTLYLLIPTNPGWEIDGDFEVDGFKPVVIGNDVCFNMLWLHIVIKSDPCSQQLGCKENWIGSGTYELHQTQKTLITHFIQSDRNALWRLSRSTLMNERYRDMYRMMDRSSNLKTADRLSIYANACHLDYRVLSNRLDKPQFSYSTCFLALLLAHIHPNGDQRRKRISDHWDELSQVTFKGFLEAISDIKYSGLLMLSRPSTISKRADKA</sequence>
<evidence type="ECO:0000313" key="3">
    <source>
        <dbReference type="Proteomes" id="UP000799770"/>
    </source>
</evidence>
<evidence type="ECO:0000259" key="1">
    <source>
        <dbReference type="Pfam" id="PF06985"/>
    </source>
</evidence>